<keyword evidence="1" id="KW-0812">Transmembrane</keyword>
<evidence type="ECO:0000256" key="1">
    <source>
        <dbReference type="SAM" id="Phobius"/>
    </source>
</evidence>
<proteinExistence type="predicted"/>
<feature type="transmembrane region" description="Helical" evidence="1">
    <location>
        <begin position="12"/>
        <end position="30"/>
    </location>
</feature>
<accession>A0A926IDP6</accession>
<organism evidence="2 3">
    <name type="scientific">Zhenhengia yiwuensis</name>
    <dbReference type="NCBI Taxonomy" id="2763666"/>
    <lineage>
        <taxon>Bacteria</taxon>
        <taxon>Bacillati</taxon>
        <taxon>Bacillota</taxon>
        <taxon>Clostridia</taxon>
        <taxon>Lachnospirales</taxon>
        <taxon>Lachnospiraceae</taxon>
        <taxon>Zhenhengia</taxon>
    </lineage>
</organism>
<keyword evidence="3" id="KW-1185">Reference proteome</keyword>
<evidence type="ECO:0000313" key="2">
    <source>
        <dbReference type="EMBL" id="MBC8578918.1"/>
    </source>
</evidence>
<gene>
    <name evidence="2" type="primary">spoIIR</name>
    <name evidence="2" type="ORF">H8718_05145</name>
</gene>
<reference evidence="2" key="1">
    <citation type="submission" date="2020-08" db="EMBL/GenBank/DDBJ databases">
        <title>Genome public.</title>
        <authorList>
            <person name="Liu C."/>
            <person name="Sun Q."/>
        </authorList>
    </citation>
    <scope>NUCLEOTIDE SEQUENCE</scope>
    <source>
        <strain evidence="2">NSJ-12</strain>
    </source>
</reference>
<sequence>MTKFINKYWLEVVYISSVICFMLAFSFFLMTDYAQTISSGLSESVIRFHVIANSDTTEDQLLKENVRDAVLMYMEPILADSPSIEETRSRINDHMDEITQVAQTIITNWGKDYSVYTELTHEDFPTKSYGDIVFPAGNYEACRIVIGEGKGQNWWCVMFPPLCYVDAATGVVPLEGKEELQENLTKEQYDIVAFQADKPYDIRFKIVEWLGK</sequence>
<protein>
    <submittedName>
        <fullName evidence="2">Stage II sporulation protein R</fullName>
    </submittedName>
</protein>
<keyword evidence="1" id="KW-0472">Membrane</keyword>
<dbReference type="Proteomes" id="UP000655830">
    <property type="component" value="Unassembled WGS sequence"/>
</dbReference>
<dbReference type="EMBL" id="JACRSY010000006">
    <property type="protein sequence ID" value="MBC8578918.1"/>
    <property type="molecule type" value="Genomic_DNA"/>
</dbReference>
<dbReference type="AlphaFoldDB" id="A0A926IDP6"/>
<dbReference type="Pfam" id="PF09551">
    <property type="entry name" value="Spore_II_R"/>
    <property type="match status" value="1"/>
</dbReference>
<evidence type="ECO:0000313" key="3">
    <source>
        <dbReference type="Proteomes" id="UP000655830"/>
    </source>
</evidence>
<dbReference type="RefSeq" id="WP_249332067.1">
    <property type="nucleotide sequence ID" value="NZ_JACRSY010000006.1"/>
</dbReference>
<dbReference type="NCBIfam" id="TIGR02837">
    <property type="entry name" value="spore_II_R"/>
    <property type="match status" value="1"/>
</dbReference>
<comment type="caution">
    <text evidence="2">The sequence shown here is derived from an EMBL/GenBank/DDBJ whole genome shotgun (WGS) entry which is preliminary data.</text>
</comment>
<name>A0A926IDP6_9FIRM</name>
<keyword evidence="1" id="KW-1133">Transmembrane helix</keyword>
<dbReference type="InterPro" id="IPR014202">
    <property type="entry name" value="Spore_II_R"/>
</dbReference>